<organism evidence="3 4">
    <name type="scientific">Paenibacillus turicensis</name>
    <dbReference type="NCBI Taxonomy" id="160487"/>
    <lineage>
        <taxon>Bacteria</taxon>
        <taxon>Bacillati</taxon>
        <taxon>Bacillota</taxon>
        <taxon>Bacilli</taxon>
        <taxon>Bacillales</taxon>
        <taxon>Paenibacillaceae</taxon>
        <taxon>Paenibacillus</taxon>
    </lineage>
</organism>
<gene>
    <name evidence="3" type="ORF">J2Z32_003286</name>
</gene>
<keyword evidence="4" id="KW-1185">Reference proteome</keyword>
<comment type="caution">
    <text evidence="3">The sequence shown here is derived from an EMBL/GenBank/DDBJ whole genome shotgun (WGS) entry which is preliminary data.</text>
</comment>
<evidence type="ECO:0000313" key="3">
    <source>
        <dbReference type="EMBL" id="MBP1906622.1"/>
    </source>
</evidence>
<reference evidence="3 4" key="1">
    <citation type="submission" date="2021-03" db="EMBL/GenBank/DDBJ databases">
        <title>Genomic Encyclopedia of Type Strains, Phase IV (KMG-IV): sequencing the most valuable type-strain genomes for metagenomic binning, comparative biology and taxonomic classification.</title>
        <authorList>
            <person name="Goeker M."/>
        </authorList>
    </citation>
    <scope>NUCLEOTIDE SEQUENCE [LARGE SCALE GENOMIC DNA]</scope>
    <source>
        <strain evidence="3 4">DSM 14349</strain>
    </source>
</reference>
<accession>A0ABS4FVM1</accession>
<feature type="compositionally biased region" description="Polar residues" evidence="1">
    <location>
        <begin position="66"/>
        <end position="81"/>
    </location>
</feature>
<evidence type="ECO:0000313" key="4">
    <source>
        <dbReference type="Proteomes" id="UP001519272"/>
    </source>
</evidence>
<name>A0ABS4FVM1_9BACL</name>
<keyword evidence="2" id="KW-0472">Membrane</keyword>
<proteinExistence type="predicted"/>
<dbReference type="RefSeq" id="WP_210090220.1">
    <property type="nucleotide sequence ID" value="NZ_JAGGKG010000017.1"/>
</dbReference>
<keyword evidence="2" id="KW-1133">Transmembrane helix</keyword>
<sequence length="217" mass="23904">MPKWWNKLEAFISAGGKNENGKRKLNTFRLLILIALIGMAIMLFNSFVHVKKIDPEGEGREPPVLQNITTPNLNDADTSTSPFDDIEHSLENKTKEILEKIVGVGAVDVLVTIDSTEEVIVQRNVKDSQEVTEETDAGGGKRNITQYTKDGQIMTYEVSGNQQPIVTKKVKPKVRGVLVVARGAENDTVKGLIVDAVEKGLNVPAFRISVVPRKQSQ</sequence>
<evidence type="ECO:0000256" key="2">
    <source>
        <dbReference type="SAM" id="Phobius"/>
    </source>
</evidence>
<dbReference type="EMBL" id="JAGGKG010000017">
    <property type="protein sequence ID" value="MBP1906622.1"/>
    <property type="molecule type" value="Genomic_DNA"/>
</dbReference>
<keyword evidence="2" id="KW-0812">Transmembrane</keyword>
<dbReference type="Proteomes" id="UP001519272">
    <property type="component" value="Unassembled WGS sequence"/>
</dbReference>
<feature type="transmembrane region" description="Helical" evidence="2">
    <location>
        <begin position="30"/>
        <end position="48"/>
    </location>
</feature>
<dbReference type="InterPro" id="IPR014195">
    <property type="entry name" value="Spore_III_AG"/>
</dbReference>
<dbReference type="NCBIfam" id="TIGR02830">
    <property type="entry name" value="spore_III_AG"/>
    <property type="match status" value="1"/>
</dbReference>
<evidence type="ECO:0000256" key="1">
    <source>
        <dbReference type="SAM" id="MobiDB-lite"/>
    </source>
</evidence>
<feature type="region of interest" description="Disordered" evidence="1">
    <location>
        <begin position="57"/>
        <end position="81"/>
    </location>
</feature>
<protein>
    <submittedName>
        <fullName evidence="3">Stage III sporulation protein AG</fullName>
    </submittedName>
</protein>